<feature type="region of interest" description="Disordered" evidence="1">
    <location>
        <begin position="165"/>
        <end position="193"/>
    </location>
</feature>
<keyword evidence="2" id="KW-1133">Transmembrane helix</keyword>
<comment type="caution">
    <text evidence="3">The sequence shown here is derived from an EMBL/GenBank/DDBJ whole genome shotgun (WGS) entry which is preliminary data.</text>
</comment>
<evidence type="ECO:0000256" key="1">
    <source>
        <dbReference type="SAM" id="MobiDB-lite"/>
    </source>
</evidence>
<dbReference type="GeneID" id="87859121"/>
<evidence type="ECO:0000313" key="3">
    <source>
        <dbReference type="EMBL" id="KAK3345771.1"/>
    </source>
</evidence>
<reference evidence="3" key="2">
    <citation type="submission" date="2023-06" db="EMBL/GenBank/DDBJ databases">
        <authorList>
            <consortium name="Lawrence Berkeley National Laboratory"/>
            <person name="Haridas S."/>
            <person name="Hensen N."/>
            <person name="Bonometti L."/>
            <person name="Westerberg I."/>
            <person name="Brannstrom I.O."/>
            <person name="Guillou S."/>
            <person name="Cros-Aarteil S."/>
            <person name="Calhoun S."/>
            <person name="Kuo A."/>
            <person name="Mondo S."/>
            <person name="Pangilinan J."/>
            <person name="Riley R."/>
            <person name="Labutti K."/>
            <person name="Andreopoulos B."/>
            <person name="Lipzen A."/>
            <person name="Chen C."/>
            <person name="Yanf M."/>
            <person name="Daum C."/>
            <person name="Ng V."/>
            <person name="Clum A."/>
            <person name="Steindorff A."/>
            <person name="Ohm R."/>
            <person name="Martin F."/>
            <person name="Silar P."/>
            <person name="Natvig D."/>
            <person name="Lalanne C."/>
            <person name="Gautier V."/>
            <person name="Ament-Velasquez S.L."/>
            <person name="Kruys A."/>
            <person name="Hutchinson M.I."/>
            <person name="Powell A.J."/>
            <person name="Barry K."/>
            <person name="Miller A.N."/>
            <person name="Grigoriev I.V."/>
            <person name="Debuchy R."/>
            <person name="Gladieux P."/>
            <person name="Thoren M.H."/>
            <person name="Johannesson H."/>
        </authorList>
    </citation>
    <scope>NUCLEOTIDE SEQUENCE</scope>
    <source>
        <strain evidence="3">CBS 560.94</strain>
    </source>
</reference>
<proteinExistence type="predicted"/>
<feature type="transmembrane region" description="Helical" evidence="2">
    <location>
        <begin position="110"/>
        <end position="130"/>
    </location>
</feature>
<keyword evidence="2" id="KW-0812">Transmembrane</keyword>
<organism evidence="3 4">
    <name type="scientific">Neurospora tetraspora</name>
    <dbReference type="NCBI Taxonomy" id="94610"/>
    <lineage>
        <taxon>Eukaryota</taxon>
        <taxon>Fungi</taxon>
        <taxon>Dikarya</taxon>
        <taxon>Ascomycota</taxon>
        <taxon>Pezizomycotina</taxon>
        <taxon>Sordariomycetes</taxon>
        <taxon>Sordariomycetidae</taxon>
        <taxon>Sordariales</taxon>
        <taxon>Sordariaceae</taxon>
        <taxon>Neurospora</taxon>
    </lineage>
</organism>
<evidence type="ECO:0000256" key="2">
    <source>
        <dbReference type="SAM" id="Phobius"/>
    </source>
</evidence>
<name>A0AAE0MSZ4_9PEZI</name>
<dbReference type="Proteomes" id="UP001278500">
    <property type="component" value="Unassembled WGS sequence"/>
</dbReference>
<dbReference type="EMBL" id="JAUEPP010000004">
    <property type="protein sequence ID" value="KAK3345771.1"/>
    <property type="molecule type" value="Genomic_DNA"/>
</dbReference>
<evidence type="ECO:0000313" key="4">
    <source>
        <dbReference type="Proteomes" id="UP001278500"/>
    </source>
</evidence>
<sequence length="193" mass="21444">MAMLEPPEVMMRSCPNTSIPRLFKGLILSLELTVTLTKGACITVQIEVGQVVTTKTDDESAGRQEGVEVSRFNKMWMCNIYSGTVNSSPSRYTALQIWTMTASPSMNNHYLIWMICSIIAALLAVTSDTLSGKWNRVSLRTNDNNQHDTGVPSRGMGKGITHHREEVDRQRFGQINSSSPSWRAGSAVSMHRH</sequence>
<keyword evidence="4" id="KW-1185">Reference proteome</keyword>
<gene>
    <name evidence="3" type="ORF">B0H65DRAFT_213614</name>
</gene>
<dbReference type="AlphaFoldDB" id="A0AAE0MSZ4"/>
<protein>
    <submittedName>
        <fullName evidence="3">Uncharacterized protein</fullName>
    </submittedName>
</protein>
<dbReference type="RefSeq" id="XP_062682384.1">
    <property type="nucleotide sequence ID" value="XM_062821967.1"/>
</dbReference>
<accession>A0AAE0MSZ4</accession>
<reference evidence="3" key="1">
    <citation type="journal article" date="2023" name="Mol. Phylogenet. Evol.">
        <title>Genome-scale phylogeny and comparative genomics of the fungal order Sordariales.</title>
        <authorList>
            <person name="Hensen N."/>
            <person name="Bonometti L."/>
            <person name="Westerberg I."/>
            <person name="Brannstrom I.O."/>
            <person name="Guillou S."/>
            <person name="Cros-Aarteil S."/>
            <person name="Calhoun S."/>
            <person name="Haridas S."/>
            <person name="Kuo A."/>
            <person name="Mondo S."/>
            <person name="Pangilinan J."/>
            <person name="Riley R."/>
            <person name="LaButti K."/>
            <person name="Andreopoulos B."/>
            <person name="Lipzen A."/>
            <person name="Chen C."/>
            <person name="Yan M."/>
            <person name="Daum C."/>
            <person name="Ng V."/>
            <person name="Clum A."/>
            <person name="Steindorff A."/>
            <person name="Ohm R.A."/>
            <person name="Martin F."/>
            <person name="Silar P."/>
            <person name="Natvig D.O."/>
            <person name="Lalanne C."/>
            <person name="Gautier V."/>
            <person name="Ament-Velasquez S.L."/>
            <person name="Kruys A."/>
            <person name="Hutchinson M.I."/>
            <person name="Powell A.J."/>
            <person name="Barry K."/>
            <person name="Miller A.N."/>
            <person name="Grigoriev I.V."/>
            <person name="Debuchy R."/>
            <person name="Gladieux P."/>
            <person name="Hiltunen Thoren M."/>
            <person name="Johannesson H."/>
        </authorList>
    </citation>
    <scope>NUCLEOTIDE SEQUENCE</scope>
    <source>
        <strain evidence="3">CBS 560.94</strain>
    </source>
</reference>
<keyword evidence="2" id="KW-0472">Membrane</keyword>